<dbReference type="PANTHER" id="PTHR43982">
    <property type="entry name" value="UBIQUITIN CARBOXYL-TERMINAL HYDROLASE"/>
    <property type="match status" value="1"/>
</dbReference>
<protein>
    <recommendedName>
        <fullName evidence="6">Ubiquitin carboxyl-terminal hydrolase</fullName>
        <ecNumber evidence="6">3.4.19.12</ecNumber>
    </recommendedName>
</protein>
<dbReference type="PROSITE" id="PS50235">
    <property type="entry name" value="USP_3"/>
    <property type="match status" value="1"/>
</dbReference>
<evidence type="ECO:0000259" key="8">
    <source>
        <dbReference type="PROSITE" id="PS50053"/>
    </source>
</evidence>
<accession>A0A5C3Q6Z2</accession>
<evidence type="ECO:0000256" key="4">
    <source>
        <dbReference type="ARBA" id="ARBA00022801"/>
    </source>
</evidence>
<dbReference type="Gene3D" id="3.90.70.10">
    <property type="entry name" value="Cysteine proteinases"/>
    <property type="match status" value="1"/>
</dbReference>
<dbReference type="SUPFAM" id="SSF54236">
    <property type="entry name" value="Ubiquitin-like"/>
    <property type="match status" value="1"/>
</dbReference>
<evidence type="ECO:0000259" key="9">
    <source>
        <dbReference type="PROSITE" id="PS50235"/>
    </source>
</evidence>
<dbReference type="SUPFAM" id="SSF54001">
    <property type="entry name" value="Cysteine proteinases"/>
    <property type="match status" value="1"/>
</dbReference>
<organism evidence="10 11">
    <name type="scientific">Pterulicium gracile</name>
    <dbReference type="NCBI Taxonomy" id="1884261"/>
    <lineage>
        <taxon>Eukaryota</taxon>
        <taxon>Fungi</taxon>
        <taxon>Dikarya</taxon>
        <taxon>Basidiomycota</taxon>
        <taxon>Agaricomycotina</taxon>
        <taxon>Agaricomycetes</taxon>
        <taxon>Agaricomycetidae</taxon>
        <taxon>Agaricales</taxon>
        <taxon>Pleurotineae</taxon>
        <taxon>Pterulaceae</taxon>
        <taxon>Pterulicium</taxon>
    </lineage>
</organism>
<dbReference type="PROSITE" id="PS50053">
    <property type="entry name" value="UBIQUITIN_2"/>
    <property type="match status" value="1"/>
</dbReference>
<dbReference type="InterPro" id="IPR038765">
    <property type="entry name" value="Papain-like_cys_pep_sf"/>
</dbReference>
<dbReference type="InterPro" id="IPR044635">
    <property type="entry name" value="UBP14-like"/>
</dbReference>
<dbReference type="PROSITE" id="PS00972">
    <property type="entry name" value="USP_1"/>
    <property type="match status" value="1"/>
</dbReference>
<comment type="catalytic activity">
    <reaction evidence="1 6">
        <text>Thiol-dependent hydrolysis of ester, thioester, amide, peptide and isopeptide bonds formed by the C-terminal Gly of ubiquitin (a 76-residue protein attached to proteins as an intracellular targeting signal).</text>
        <dbReference type="EC" id="3.4.19.12"/>
    </reaction>
</comment>
<dbReference type="STRING" id="1884261.A0A5C3Q6Z2"/>
<dbReference type="PANTHER" id="PTHR43982:SF1">
    <property type="entry name" value="UBIQUITIN CARBOXYL-TERMINAL HYDROLASE 14"/>
    <property type="match status" value="1"/>
</dbReference>
<name>A0A5C3Q6Z2_9AGAR</name>
<keyword evidence="4 6" id="KW-0378">Hydrolase</keyword>
<feature type="compositionally biased region" description="Basic residues" evidence="7">
    <location>
        <begin position="368"/>
        <end position="378"/>
    </location>
</feature>
<sequence length="555" mass="60583">MAPLNVTIKHAGKVHAVTLDPELPPVAFKEAIYQVTGVPVDRMKVMIKGGMLKDDTNWKKVAPKEAHQFMVIGTAGELPKAPEKATVFLEDMDDSELAEALAKPVGLTNLGNTCYMNASLQALRSIPELETALNSTSNTSSPLPQSLRSLISSMTKTTEAVTPTSFLNTLRQVQPRFAEVDRSGGKMTGMMSMGGYAQQDAEECFSEIINSFRSLEGVANEHGPKKSFVEQFMMGNIRRTLSCPDAPDETPTVMEEPILKIECNITVTTNYLSSGILSSLTQSVTKRSPSLGREATYTQTSRLTRLPKYLTVHMVRFAWKADINKRAKIMKRVKFPEVYDATELASDELKSKLEPVANRLKDLEKARAERRKVRKRTKASKESAAKPAAPSGDVEMGDASTAAEQQVEEGGELSPEGVYREKEGKELEALVHADLKTDVGCSEHGLYELVAIVTHKGAAANSGHYIGFVKKSVFHGRGSAKPAPSPAEETNGEGSSSTPAPAEAVPSWEAEEDEDWYKFDDDKVSIFPRDKLSTLEGGGQDSSAYVLLYRSKSLV</sequence>
<dbReference type="OrthoDB" id="333239at2759"/>
<evidence type="ECO:0000256" key="5">
    <source>
        <dbReference type="ARBA" id="ARBA00022807"/>
    </source>
</evidence>
<evidence type="ECO:0000256" key="6">
    <source>
        <dbReference type="RuleBase" id="RU366025"/>
    </source>
</evidence>
<dbReference type="CDD" id="cd16104">
    <property type="entry name" value="Ubl_USP14_like"/>
    <property type="match status" value="1"/>
</dbReference>
<dbReference type="InterPro" id="IPR001394">
    <property type="entry name" value="Peptidase_C19_UCH"/>
</dbReference>
<feature type="domain" description="USP" evidence="9">
    <location>
        <begin position="105"/>
        <end position="552"/>
    </location>
</feature>
<dbReference type="GO" id="GO:0070628">
    <property type="term" value="F:proteasome binding"/>
    <property type="evidence" value="ECO:0007669"/>
    <property type="project" value="TreeGrafter"/>
</dbReference>
<dbReference type="InterPro" id="IPR028889">
    <property type="entry name" value="USP"/>
</dbReference>
<evidence type="ECO:0000313" key="11">
    <source>
        <dbReference type="Proteomes" id="UP000305067"/>
    </source>
</evidence>
<keyword evidence="3 6" id="KW-0833">Ubl conjugation pathway</keyword>
<feature type="region of interest" description="Disordered" evidence="7">
    <location>
        <begin position="365"/>
        <end position="419"/>
    </location>
</feature>
<comment type="similarity">
    <text evidence="6">Belongs to the peptidase C19 family.</text>
</comment>
<evidence type="ECO:0000313" key="10">
    <source>
        <dbReference type="EMBL" id="TFK96927.1"/>
    </source>
</evidence>
<evidence type="ECO:0000256" key="3">
    <source>
        <dbReference type="ARBA" id="ARBA00022786"/>
    </source>
</evidence>
<dbReference type="Gene3D" id="3.10.20.90">
    <property type="entry name" value="Phosphatidylinositol 3-kinase Catalytic Subunit, Chain A, domain 1"/>
    <property type="match status" value="1"/>
</dbReference>
<feature type="domain" description="Ubiquitin-like" evidence="8">
    <location>
        <begin position="4"/>
        <end position="55"/>
    </location>
</feature>
<evidence type="ECO:0000256" key="1">
    <source>
        <dbReference type="ARBA" id="ARBA00000707"/>
    </source>
</evidence>
<dbReference type="InterPro" id="IPR029071">
    <property type="entry name" value="Ubiquitin-like_domsf"/>
</dbReference>
<dbReference type="PROSITE" id="PS00973">
    <property type="entry name" value="USP_2"/>
    <property type="match status" value="1"/>
</dbReference>
<dbReference type="AlphaFoldDB" id="A0A5C3Q6Z2"/>
<keyword evidence="11" id="KW-1185">Reference proteome</keyword>
<evidence type="ECO:0000256" key="2">
    <source>
        <dbReference type="ARBA" id="ARBA00022670"/>
    </source>
</evidence>
<dbReference type="GO" id="GO:0016579">
    <property type="term" value="P:protein deubiquitination"/>
    <property type="evidence" value="ECO:0007669"/>
    <property type="project" value="InterPro"/>
</dbReference>
<dbReference type="EMBL" id="ML178853">
    <property type="protein sequence ID" value="TFK96927.1"/>
    <property type="molecule type" value="Genomic_DNA"/>
</dbReference>
<dbReference type="EC" id="3.4.19.12" evidence="6"/>
<dbReference type="InterPro" id="IPR018200">
    <property type="entry name" value="USP_CS"/>
</dbReference>
<gene>
    <name evidence="10" type="ORF">BDV98DRAFT_575421</name>
</gene>
<keyword evidence="2 6" id="KW-0645">Protease</keyword>
<dbReference type="GO" id="GO:0061136">
    <property type="term" value="P:regulation of proteasomal protein catabolic process"/>
    <property type="evidence" value="ECO:0007669"/>
    <property type="project" value="TreeGrafter"/>
</dbReference>
<dbReference type="Pfam" id="PF00443">
    <property type="entry name" value="UCH"/>
    <property type="match status" value="1"/>
</dbReference>
<feature type="region of interest" description="Disordered" evidence="7">
    <location>
        <begin position="477"/>
        <end position="512"/>
    </location>
</feature>
<dbReference type="Proteomes" id="UP000305067">
    <property type="component" value="Unassembled WGS sequence"/>
</dbReference>
<keyword evidence="5 6" id="KW-0788">Thiol protease</keyword>
<dbReference type="GO" id="GO:0004843">
    <property type="term" value="F:cysteine-type deubiquitinase activity"/>
    <property type="evidence" value="ECO:0007669"/>
    <property type="project" value="UniProtKB-UniRule"/>
</dbReference>
<proteinExistence type="inferred from homology"/>
<dbReference type="SMART" id="SM00213">
    <property type="entry name" value="UBQ"/>
    <property type="match status" value="1"/>
</dbReference>
<dbReference type="GO" id="GO:0043161">
    <property type="term" value="P:proteasome-mediated ubiquitin-dependent protein catabolic process"/>
    <property type="evidence" value="ECO:0007669"/>
    <property type="project" value="InterPro"/>
</dbReference>
<dbReference type="InterPro" id="IPR000626">
    <property type="entry name" value="Ubiquitin-like_dom"/>
</dbReference>
<reference evidence="10 11" key="1">
    <citation type="journal article" date="2019" name="Nat. Ecol. Evol.">
        <title>Megaphylogeny resolves global patterns of mushroom evolution.</title>
        <authorList>
            <person name="Varga T."/>
            <person name="Krizsan K."/>
            <person name="Foldi C."/>
            <person name="Dima B."/>
            <person name="Sanchez-Garcia M."/>
            <person name="Sanchez-Ramirez S."/>
            <person name="Szollosi G.J."/>
            <person name="Szarkandi J.G."/>
            <person name="Papp V."/>
            <person name="Albert L."/>
            <person name="Andreopoulos W."/>
            <person name="Angelini C."/>
            <person name="Antonin V."/>
            <person name="Barry K.W."/>
            <person name="Bougher N.L."/>
            <person name="Buchanan P."/>
            <person name="Buyck B."/>
            <person name="Bense V."/>
            <person name="Catcheside P."/>
            <person name="Chovatia M."/>
            <person name="Cooper J."/>
            <person name="Damon W."/>
            <person name="Desjardin D."/>
            <person name="Finy P."/>
            <person name="Geml J."/>
            <person name="Haridas S."/>
            <person name="Hughes K."/>
            <person name="Justo A."/>
            <person name="Karasinski D."/>
            <person name="Kautmanova I."/>
            <person name="Kiss B."/>
            <person name="Kocsube S."/>
            <person name="Kotiranta H."/>
            <person name="LaButti K.M."/>
            <person name="Lechner B.E."/>
            <person name="Liimatainen K."/>
            <person name="Lipzen A."/>
            <person name="Lukacs Z."/>
            <person name="Mihaltcheva S."/>
            <person name="Morgado L.N."/>
            <person name="Niskanen T."/>
            <person name="Noordeloos M.E."/>
            <person name="Ohm R.A."/>
            <person name="Ortiz-Santana B."/>
            <person name="Ovrebo C."/>
            <person name="Racz N."/>
            <person name="Riley R."/>
            <person name="Savchenko A."/>
            <person name="Shiryaev A."/>
            <person name="Soop K."/>
            <person name="Spirin V."/>
            <person name="Szebenyi C."/>
            <person name="Tomsovsky M."/>
            <person name="Tulloss R.E."/>
            <person name="Uehling J."/>
            <person name="Grigoriev I.V."/>
            <person name="Vagvolgyi C."/>
            <person name="Papp T."/>
            <person name="Martin F.M."/>
            <person name="Miettinen O."/>
            <person name="Hibbett D.S."/>
            <person name="Nagy L.G."/>
        </authorList>
    </citation>
    <scope>NUCLEOTIDE SEQUENCE [LARGE SCALE GENOMIC DNA]</scope>
    <source>
        <strain evidence="10 11">CBS 309.79</strain>
    </source>
</reference>
<evidence type="ECO:0000256" key="7">
    <source>
        <dbReference type="SAM" id="MobiDB-lite"/>
    </source>
</evidence>